<reference evidence="2 4" key="1">
    <citation type="submission" date="2015-12" db="EMBL/GenBank/DDBJ databases">
        <title>Amycolatopsis regifaucium genome sequencing and assembly.</title>
        <authorList>
            <person name="Mayilraj S."/>
        </authorList>
    </citation>
    <scope>NUCLEOTIDE SEQUENCE [LARGE SCALE GENOMIC DNA]</scope>
    <source>
        <strain evidence="2 4">GY080</strain>
    </source>
</reference>
<evidence type="ECO:0000313" key="4">
    <source>
        <dbReference type="Proteomes" id="UP000076321"/>
    </source>
</evidence>
<protein>
    <submittedName>
        <fullName evidence="2">Uncharacterized protein</fullName>
    </submittedName>
</protein>
<name>A0A154M8A7_9PSEU</name>
<comment type="caution">
    <text evidence="2">The sequence shown here is derived from an EMBL/GenBank/DDBJ whole genome shotgun (WGS) entry which is preliminary data.</text>
</comment>
<evidence type="ECO:0000313" key="2">
    <source>
        <dbReference type="EMBL" id="KZB80884.1"/>
    </source>
</evidence>
<dbReference type="EMBL" id="LQCI01000041">
    <property type="protein sequence ID" value="KZB80884.1"/>
    <property type="molecule type" value="Genomic_DNA"/>
</dbReference>
<gene>
    <name evidence="3" type="ORF">ATP06_0238035</name>
    <name evidence="2" type="ORF">AVL48_37835</name>
</gene>
<dbReference type="RefSeq" id="WP_061990206.1">
    <property type="nucleotide sequence ID" value="NZ_FOPQ01000035.1"/>
</dbReference>
<proteinExistence type="predicted"/>
<evidence type="ECO:0000313" key="3">
    <source>
        <dbReference type="EMBL" id="OKA03098.1"/>
    </source>
</evidence>
<feature type="region of interest" description="Disordered" evidence="1">
    <location>
        <begin position="181"/>
        <end position="209"/>
    </location>
</feature>
<organism evidence="2 4">
    <name type="scientific">Amycolatopsis regifaucium</name>
    <dbReference type="NCBI Taxonomy" id="546365"/>
    <lineage>
        <taxon>Bacteria</taxon>
        <taxon>Bacillati</taxon>
        <taxon>Actinomycetota</taxon>
        <taxon>Actinomycetes</taxon>
        <taxon>Pseudonocardiales</taxon>
        <taxon>Pseudonocardiaceae</taxon>
        <taxon>Amycolatopsis</taxon>
    </lineage>
</organism>
<dbReference type="Proteomes" id="UP000076321">
    <property type="component" value="Unassembled WGS sequence"/>
</dbReference>
<dbReference type="AlphaFoldDB" id="A0A154M8A7"/>
<dbReference type="Proteomes" id="UP000186883">
    <property type="component" value="Unassembled WGS sequence"/>
</dbReference>
<dbReference type="OrthoDB" id="4206848at2"/>
<reference evidence="3 5" key="2">
    <citation type="submission" date="2016-11" db="EMBL/GenBank/DDBJ databases">
        <title>Genome sequencing of Amycolatopsis regifaucium.</title>
        <authorList>
            <person name="Mayilraj S."/>
            <person name="Kaur N."/>
        </authorList>
    </citation>
    <scope>NUCLEOTIDE SEQUENCE [LARGE SCALE GENOMIC DNA]</scope>
    <source>
        <strain evidence="3 5">GY080</strain>
    </source>
</reference>
<evidence type="ECO:0000256" key="1">
    <source>
        <dbReference type="SAM" id="MobiDB-lite"/>
    </source>
</evidence>
<sequence>MTMGENAVSPAAEDRAPEAVQYTVDQEPIGADAARLLYADDARRLSDLVRNLVPTEREHAPGDYVHEALLVLRQAERLAALAVVVERARGSRWEEIGVGAGGITKQSAQRRWAETTEVVDALADGIGTEGLRSRRASTSRQLAEDLDAWYLRHLEPGDVADDTGQPVSGYLTKALLPPGPVRRAPSDIVRSANLLEAPPTRQPADETPA</sequence>
<evidence type="ECO:0000313" key="5">
    <source>
        <dbReference type="Proteomes" id="UP000186883"/>
    </source>
</evidence>
<accession>A0A154M8A7</accession>
<dbReference type="EMBL" id="LOBU02000050">
    <property type="protein sequence ID" value="OKA03098.1"/>
    <property type="molecule type" value="Genomic_DNA"/>
</dbReference>
<keyword evidence="5" id="KW-1185">Reference proteome</keyword>